<feature type="transmembrane region" description="Helical" evidence="1">
    <location>
        <begin position="6"/>
        <end position="25"/>
    </location>
</feature>
<name>A0A923J1V7_CLOTT</name>
<evidence type="ECO:0000313" key="2">
    <source>
        <dbReference type="EMBL" id="MBC2399612.1"/>
    </source>
</evidence>
<dbReference type="Pfam" id="PF16079">
    <property type="entry name" value="Phage_holin_5_2"/>
    <property type="match status" value="1"/>
</dbReference>
<comment type="caution">
    <text evidence="2">The sequence shown here is derived from an EMBL/GenBank/DDBJ whole genome shotgun (WGS) entry which is preliminary data.</text>
</comment>
<dbReference type="Proteomes" id="UP000563151">
    <property type="component" value="Unassembled WGS sequence"/>
</dbReference>
<evidence type="ECO:0008006" key="4">
    <source>
        <dbReference type="Google" id="ProtNLM"/>
    </source>
</evidence>
<keyword evidence="1" id="KW-0812">Transmembrane</keyword>
<proteinExistence type="predicted"/>
<keyword evidence="3" id="KW-1185">Reference proteome</keyword>
<reference evidence="2 3" key="1">
    <citation type="submission" date="2020-04" db="EMBL/GenBank/DDBJ databases">
        <title>Genomic insights into acetone-butanol-ethanol (ABE) fermentation by sequencing solventogenic clostridia strains.</title>
        <authorList>
            <person name="Brown S."/>
        </authorList>
    </citation>
    <scope>NUCLEOTIDE SEQUENCE [LARGE SCALE GENOMIC DNA]</scope>
    <source>
        <strain evidence="2 3">DJ011</strain>
    </source>
</reference>
<evidence type="ECO:0000256" key="1">
    <source>
        <dbReference type="SAM" id="Phobius"/>
    </source>
</evidence>
<dbReference type="RefSeq" id="WP_035144531.1">
    <property type="nucleotide sequence ID" value="NZ_JAAZWO010000032.1"/>
</dbReference>
<dbReference type="AlphaFoldDB" id="A0A923J1V7"/>
<keyword evidence="1" id="KW-1133">Transmembrane helix</keyword>
<protein>
    <recommendedName>
        <fullName evidence="4">Holin</fullName>
    </recommendedName>
</protein>
<organism evidence="2 3">
    <name type="scientific">Clostridium tetanomorphum</name>
    <dbReference type="NCBI Taxonomy" id="1553"/>
    <lineage>
        <taxon>Bacteria</taxon>
        <taxon>Bacillati</taxon>
        <taxon>Bacillota</taxon>
        <taxon>Clostridia</taxon>
        <taxon>Eubacteriales</taxon>
        <taxon>Clostridiaceae</taxon>
        <taxon>Clostridium</taxon>
    </lineage>
</organism>
<keyword evidence="1" id="KW-0472">Membrane</keyword>
<gene>
    <name evidence="2" type="ORF">HGG79_17830</name>
</gene>
<evidence type="ECO:0000313" key="3">
    <source>
        <dbReference type="Proteomes" id="UP000563151"/>
    </source>
</evidence>
<accession>A0A923J1V7</accession>
<dbReference type="EMBL" id="JAAZWO010000032">
    <property type="protein sequence ID" value="MBC2399612.1"/>
    <property type="molecule type" value="Genomic_DNA"/>
</dbReference>
<sequence>MNIMDYIVEQALILIPVLYVLGVMLKSTQKIKDWCIPWILLICGVGASIALMGFNINSIIQGVLVTGATVYTNQLIKQTTIKSKEGENIEYKEH</sequence>
<feature type="transmembrane region" description="Helical" evidence="1">
    <location>
        <begin position="37"/>
        <end position="56"/>
    </location>
</feature>
<dbReference type="InterPro" id="IPR032111">
    <property type="entry name" value="Clostridium_phage_holin"/>
</dbReference>